<dbReference type="InterPro" id="IPR012292">
    <property type="entry name" value="Globin/Proto"/>
</dbReference>
<dbReference type="Gene3D" id="1.10.490.10">
    <property type="entry name" value="Globins"/>
    <property type="match status" value="1"/>
</dbReference>
<dbReference type="WBParaSite" id="jg25282">
    <property type="protein sequence ID" value="jg25282"/>
    <property type="gene ID" value="jg25282"/>
</dbReference>
<proteinExistence type="predicted"/>
<feature type="compositionally biased region" description="Low complexity" evidence="4">
    <location>
        <begin position="16"/>
        <end position="30"/>
    </location>
</feature>
<evidence type="ECO:0000313" key="6">
    <source>
        <dbReference type="WBParaSite" id="jg25282"/>
    </source>
</evidence>
<accession>A0A915DZB6</accession>
<feature type="region of interest" description="Disordered" evidence="4">
    <location>
        <begin position="1"/>
        <end position="30"/>
    </location>
</feature>
<dbReference type="GO" id="GO:0046872">
    <property type="term" value="F:metal ion binding"/>
    <property type="evidence" value="ECO:0007669"/>
    <property type="project" value="UniProtKB-KW"/>
</dbReference>
<keyword evidence="5" id="KW-1185">Reference proteome</keyword>
<evidence type="ECO:0000256" key="1">
    <source>
        <dbReference type="ARBA" id="ARBA00022617"/>
    </source>
</evidence>
<keyword evidence="2" id="KW-0479">Metal-binding</keyword>
<protein>
    <submittedName>
        <fullName evidence="6">Globin family profile domain-containing protein</fullName>
    </submittedName>
</protein>
<dbReference type="AlphaFoldDB" id="A0A915DZB6"/>
<dbReference type="Proteomes" id="UP000887574">
    <property type="component" value="Unplaced"/>
</dbReference>
<dbReference type="PANTHER" id="PTHR46458">
    <property type="entry name" value="BLR2807 PROTEIN"/>
    <property type="match status" value="1"/>
</dbReference>
<name>A0A915DZB6_9BILA</name>
<dbReference type="InterPro" id="IPR009050">
    <property type="entry name" value="Globin-like_sf"/>
</dbReference>
<keyword evidence="3" id="KW-0408">Iron</keyword>
<organism evidence="5 6">
    <name type="scientific">Ditylenchus dipsaci</name>
    <dbReference type="NCBI Taxonomy" id="166011"/>
    <lineage>
        <taxon>Eukaryota</taxon>
        <taxon>Metazoa</taxon>
        <taxon>Ecdysozoa</taxon>
        <taxon>Nematoda</taxon>
        <taxon>Chromadorea</taxon>
        <taxon>Rhabditida</taxon>
        <taxon>Tylenchina</taxon>
        <taxon>Tylenchomorpha</taxon>
        <taxon>Sphaerularioidea</taxon>
        <taxon>Anguinidae</taxon>
        <taxon>Anguininae</taxon>
        <taxon>Ditylenchus</taxon>
    </lineage>
</organism>
<dbReference type="PANTHER" id="PTHR46458:SF5">
    <property type="entry name" value="GLOBIN FAMILY PROFILE DOMAIN-CONTAINING PROTEIN"/>
    <property type="match status" value="1"/>
</dbReference>
<dbReference type="GO" id="GO:0019825">
    <property type="term" value="F:oxygen binding"/>
    <property type="evidence" value="ECO:0007669"/>
    <property type="project" value="InterPro"/>
</dbReference>
<evidence type="ECO:0000256" key="3">
    <source>
        <dbReference type="ARBA" id="ARBA00023004"/>
    </source>
</evidence>
<sequence>MGSGASKTGGSPPQSNGKPATAAPNGAAPNGADAEANVVVDKRLPFSQFRELFTMKNYWKTVRRNDKQCSKTMFFKYLKANPENKMRYSNSSLYKLNLPTGFETIAASYLKVFDDVINIVEESPSDASSACQRLSAVGKMHRTKVANMKFDDFQQLEAPFLYMIQEVLQDRYNDKAENLFRKFFQFCLKYILEGFNS</sequence>
<feature type="compositionally biased region" description="Polar residues" evidence="4">
    <location>
        <begin position="1"/>
        <end position="15"/>
    </location>
</feature>
<keyword evidence="1" id="KW-0349">Heme</keyword>
<dbReference type="GO" id="GO:0020037">
    <property type="term" value="F:heme binding"/>
    <property type="evidence" value="ECO:0007669"/>
    <property type="project" value="InterPro"/>
</dbReference>
<dbReference type="InterPro" id="IPR050532">
    <property type="entry name" value="Globin-like_OT"/>
</dbReference>
<dbReference type="SUPFAM" id="SSF46458">
    <property type="entry name" value="Globin-like"/>
    <property type="match status" value="1"/>
</dbReference>
<evidence type="ECO:0000313" key="5">
    <source>
        <dbReference type="Proteomes" id="UP000887574"/>
    </source>
</evidence>
<evidence type="ECO:0000256" key="2">
    <source>
        <dbReference type="ARBA" id="ARBA00022723"/>
    </source>
</evidence>
<reference evidence="6" key="1">
    <citation type="submission" date="2022-11" db="UniProtKB">
        <authorList>
            <consortium name="WormBaseParasite"/>
        </authorList>
    </citation>
    <scope>IDENTIFICATION</scope>
</reference>
<evidence type="ECO:0000256" key="4">
    <source>
        <dbReference type="SAM" id="MobiDB-lite"/>
    </source>
</evidence>